<dbReference type="EMBL" id="JAYMYS010000006">
    <property type="protein sequence ID" value="KAK7389671.1"/>
    <property type="molecule type" value="Genomic_DNA"/>
</dbReference>
<organism evidence="2 3">
    <name type="scientific">Psophocarpus tetragonolobus</name>
    <name type="common">Winged bean</name>
    <name type="synonym">Dolichos tetragonolobus</name>
    <dbReference type="NCBI Taxonomy" id="3891"/>
    <lineage>
        <taxon>Eukaryota</taxon>
        <taxon>Viridiplantae</taxon>
        <taxon>Streptophyta</taxon>
        <taxon>Embryophyta</taxon>
        <taxon>Tracheophyta</taxon>
        <taxon>Spermatophyta</taxon>
        <taxon>Magnoliopsida</taxon>
        <taxon>eudicotyledons</taxon>
        <taxon>Gunneridae</taxon>
        <taxon>Pentapetalae</taxon>
        <taxon>rosids</taxon>
        <taxon>fabids</taxon>
        <taxon>Fabales</taxon>
        <taxon>Fabaceae</taxon>
        <taxon>Papilionoideae</taxon>
        <taxon>50 kb inversion clade</taxon>
        <taxon>NPAAA clade</taxon>
        <taxon>indigoferoid/millettioid clade</taxon>
        <taxon>Phaseoleae</taxon>
        <taxon>Psophocarpus</taxon>
    </lineage>
</organism>
<feature type="region of interest" description="Disordered" evidence="1">
    <location>
        <begin position="1"/>
        <end position="61"/>
    </location>
</feature>
<gene>
    <name evidence="2" type="ORF">VNO78_24909</name>
</gene>
<evidence type="ECO:0000313" key="2">
    <source>
        <dbReference type="EMBL" id="KAK7389671.1"/>
    </source>
</evidence>
<reference evidence="2 3" key="1">
    <citation type="submission" date="2024-01" db="EMBL/GenBank/DDBJ databases">
        <title>The genomes of 5 underutilized Papilionoideae crops provide insights into root nodulation and disease resistanc.</title>
        <authorList>
            <person name="Jiang F."/>
        </authorList>
    </citation>
    <scope>NUCLEOTIDE SEQUENCE [LARGE SCALE GENOMIC DNA]</scope>
    <source>
        <strain evidence="2">DUOXIRENSHENG_FW03</strain>
        <tissue evidence="2">Leaves</tissue>
    </source>
</reference>
<evidence type="ECO:0000256" key="1">
    <source>
        <dbReference type="SAM" id="MobiDB-lite"/>
    </source>
</evidence>
<evidence type="ECO:0000313" key="3">
    <source>
        <dbReference type="Proteomes" id="UP001386955"/>
    </source>
</evidence>
<comment type="caution">
    <text evidence="2">The sequence shown here is derived from an EMBL/GenBank/DDBJ whole genome shotgun (WGS) entry which is preliminary data.</text>
</comment>
<proteinExistence type="predicted"/>
<name>A0AAN9XEZ7_PSOTE</name>
<dbReference type="AlphaFoldDB" id="A0AAN9XEZ7"/>
<accession>A0AAN9XEZ7</accession>
<protein>
    <submittedName>
        <fullName evidence="2">Uncharacterized protein</fullName>
    </submittedName>
</protein>
<sequence length="105" mass="12040">MEKVRPNEKNPGHCEIQSRNYGPGKKYKPWPNNNEPLLIIDDNEEDTHNTPPLQPYSKPLLQQPNYSLESIPSINARLGVLDSGKSHDKYVEATILPDITRWDSF</sequence>
<feature type="compositionally biased region" description="Basic and acidic residues" evidence="1">
    <location>
        <begin position="1"/>
        <end position="12"/>
    </location>
</feature>
<dbReference type="Proteomes" id="UP001386955">
    <property type="component" value="Unassembled WGS sequence"/>
</dbReference>
<keyword evidence="3" id="KW-1185">Reference proteome</keyword>